<protein>
    <submittedName>
        <fullName evidence="2">Uncharacterized protein</fullName>
    </submittedName>
</protein>
<name>A0ABD3TJB8_SINWO</name>
<gene>
    <name evidence="2" type="ORF">ACJMK2_022517</name>
</gene>
<organism evidence="2 3">
    <name type="scientific">Sinanodonta woodiana</name>
    <name type="common">Chinese pond mussel</name>
    <name type="synonym">Anodonta woodiana</name>
    <dbReference type="NCBI Taxonomy" id="1069815"/>
    <lineage>
        <taxon>Eukaryota</taxon>
        <taxon>Metazoa</taxon>
        <taxon>Spiralia</taxon>
        <taxon>Lophotrochozoa</taxon>
        <taxon>Mollusca</taxon>
        <taxon>Bivalvia</taxon>
        <taxon>Autobranchia</taxon>
        <taxon>Heteroconchia</taxon>
        <taxon>Palaeoheterodonta</taxon>
        <taxon>Unionida</taxon>
        <taxon>Unionoidea</taxon>
        <taxon>Unionidae</taxon>
        <taxon>Unioninae</taxon>
        <taxon>Sinanodonta</taxon>
    </lineage>
</organism>
<reference evidence="2 3" key="1">
    <citation type="submission" date="2024-11" db="EMBL/GenBank/DDBJ databases">
        <title>Chromosome-level genome assembly of the freshwater bivalve Anodonta woodiana.</title>
        <authorList>
            <person name="Chen X."/>
        </authorList>
    </citation>
    <scope>NUCLEOTIDE SEQUENCE [LARGE SCALE GENOMIC DNA]</scope>
    <source>
        <strain evidence="2">MN2024</strain>
        <tissue evidence="2">Gills</tissue>
    </source>
</reference>
<comment type="caution">
    <text evidence="2">The sequence shown here is derived from an EMBL/GenBank/DDBJ whole genome shotgun (WGS) entry which is preliminary data.</text>
</comment>
<evidence type="ECO:0000313" key="3">
    <source>
        <dbReference type="Proteomes" id="UP001634394"/>
    </source>
</evidence>
<evidence type="ECO:0000256" key="1">
    <source>
        <dbReference type="SAM" id="MobiDB-lite"/>
    </source>
</evidence>
<dbReference type="AlphaFoldDB" id="A0ABD3TJB8"/>
<proteinExistence type="predicted"/>
<accession>A0ABD3TJB8</accession>
<sequence>MATVCGDGKKKRNVSTPNYYRNVDKCSNPLDASDKCSNPLDASHKCSNPLDASDKCLNPLDASDKCSNPPNAPATMVSHRAPHKKLWGEPPTRLWRH</sequence>
<evidence type="ECO:0000313" key="2">
    <source>
        <dbReference type="EMBL" id="KAL3837139.1"/>
    </source>
</evidence>
<dbReference type="EMBL" id="JBJQND010000018">
    <property type="protein sequence ID" value="KAL3837139.1"/>
    <property type="molecule type" value="Genomic_DNA"/>
</dbReference>
<keyword evidence="3" id="KW-1185">Reference proteome</keyword>
<dbReference type="Proteomes" id="UP001634394">
    <property type="component" value="Unassembled WGS sequence"/>
</dbReference>
<feature type="region of interest" description="Disordered" evidence="1">
    <location>
        <begin position="62"/>
        <end position="97"/>
    </location>
</feature>